<dbReference type="PANTHER" id="PTHR43280">
    <property type="entry name" value="ARAC-FAMILY TRANSCRIPTIONAL REGULATOR"/>
    <property type="match status" value="1"/>
</dbReference>
<feature type="domain" description="HTH araC/xylS-type" evidence="5">
    <location>
        <begin position="175"/>
        <end position="273"/>
    </location>
</feature>
<dbReference type="SUPFAM" id="SSF46689">
    <property type="entry name" value="Homeodomain-like"/>
    <property type="match status" value="2"/>
</dbReference>
<dbReference type="InterPro" id="IPR014710">
    <property type="entry name" value="RmlC-like_jellyroll"/>
</dbReference>
<dbReference type="CDD" id="cd02208">
    <property type="entry name" value="cupin_RmlC-like"/>
    <property type="match status" value="1"/>
</dbReference>
<evidence type="ECO:0000256" key="2">
    <source>
        <dbReference type="ARBA" id="ARBA00023125"/>
    </source>
</evidence>
<evidence type="ECO:0000313" key="6">
    <source>
        <dbReference type="EMBL" id="MCC2176048.1"/>
    </source>
</evidence>
<keyword evidence="3" id="KW-0804">Transcription</keyword>
<dbReference type="PROSITE" id="PS01124">
    <property type="entry name" value="HTH_ARAC_FAMILY_2"/>
    <property type="match status" value="1"/>
</dbReference>
<dbReference type="SMART" id="SM00342">
    <property type="entry name" value="HTH_ARAC"/>
    <property type="match status" value="1"/>
</dbReference>
<evidence type="ECO:0000256" key="4">
    <source>
        <dbReference type="SAM" id="MobiDB-lite"/>
    </source>
</evidence>
<sequence length="291" mass="33004">MENKPRKLSGTFFNCISIDRNYNNQQSILPHMHDNRLELFYVCSGQGQYMVDNRYYPIGEGDIVICNQGVLHGEEPDQVRQIRSYSVAITDVNAEGLPPNCLIAEGECPVVSCGQLSRQVGETMHLLYLLSADAGNLHAVCCSLAEAMLNLTDSLLRSRIHQQEQQREMPSVLAHRVRRYLDAHHCESITLRMVAERLHVSEYYLAHVFKQEFGVPPMQYVMKRRIGEAQGFLMNTSIPIAEIADTLGFSSICHFNAMFKKYTGTPPGKFRQSFKQSITHSEKGKSEEKES</sequence>
<dbReference type="InterPro" id="IPR003313">
    <property type="entry name" value="AraC-bd"/>
</dbReference>
<proteinExistence type="predicted"/>
<dbReference type="Gene3D" id="1.10.10.60">
    <property type="entry name" value="Homeodomain-like"/>
    <property type="match status" value="2"/>
</dbReference>
<evidence type="ECO:0000256" key="1">
    <source>
        <dbReference type="ARBA" id="ARBA00023015"/>
    </source>
</evidence>
<dbReference type="RefSeq" id="WP_227600166.1">
    <property type="nucleotide sequence ID" value="NZ_DBEZNG010000167.1"/>
</dbReference>
<comment type="caution">
    <text evidence="6">The sequence shown here is derived from an EMBL/GenBank/DDBJ whole genome shotgun (WGS) entry which is preliminary data.</text>
</comment>
<gene>
    <name evidence="6" type="ORF">LKD22_02680</name>
</gene>
<protein>
    <submittedName>
        <fullName evidence="6">Helix-turn-helix domain-containing protein</fullName>
    </submittedName>
</protein>
<dbReference type="GO" id="GO:0003700">
    <property type="term" value="F:DNA-binding transcription factor activity"/>
    <property type="evidence" value="ECO:0007669"/>
    <property type="project" value="InterPro"/>
</dbReference>
<dbReference type="PROSITE" id="PS00041">
    <property type="entry name" value="HTH_ARAC_FAMILY_1"/>
    <property type="match status" value="1"/>
</dbReference>
<accession>A0AAW4W1J8</accession>
<dbReference type="InterPro" id="IPR009057">
    <property type="entry name" value="Homeodomain-like_sf"/>
</dbReference>
<feature type="region of interest" description="Disordered" evidence="4">
    <location>
        <begin position="270"/>
        <end position="291"/>
    </location>
</feature>
<keyword evidence="7" id="KW-1185">Reference proteome</keyword>
<feature type="compositionally biased region" description="Basic and acidic residues" evidence="4">
    <location>
        <begin position="280"/>
        <end position="291"/>
    </location>
</feature>
<reference evidence="6 7" key="1">
    <citation type="submission" date="2021-10" db="EMBL/GenBank/DDBJ databases">
        <title>Anaerobic single-cell dispensing facilitates the cultivation of human gut bacteria.</title>
        <authorList>
            <person name="Afrizal A."/>
        </authorList>
    </citation>
    <scope>NUCLEOTIDE SEQUENCE [LARGE SCALE GENOMIC DNA]</scope>
    <source>
        <strain evidence="6 7">CLA-AA-H270</strain>
    </source>
</reference>
<dbReference type="InterPro" id="IPR011051">
    <property type="entry name" value="RmlC_Cupin_sf"/>
</dbReference>
<dbReference type="GO" id="GO:0043565">
    <property type="term" value="F:sequence-specific DNA binding"/>
    <property type="evidence" value="ECO:0007669"/>
    <property type="project" value="InterPro"/>
</dbReference>
<name>A0AAW4W1J8_9FIRM</name>
<dbReference type="InterPro" id="IPR018062">
    <property type="entry name" value="HTH_AraC-typ_CS"/>
</dbReference>
<dbReference type="SUPFAM" id="SSF51182">
    <property type="entry name" value="RmlC-like cupins"/>
    <property type="match status" value="1"/>
</dbReference>
<dbReference type="Gene3D" id="2.60.120.10">
    <property type="entry name" value="Jelly Rolls"/>
    <property type="match status" value="1"/>
</dbReference>
<dbReference type="EMBL" id="JAJEPX010000004">
    <property type="protein sequence ID" value="MCC2176048.1"/>
    <property type="molecule type" value="Genomic_DNA"/>
</dbReference>
<dbReference type="GeneID" id="98659474"/>
<dbReference type="InterPro" id="IPR020449">
    <property type="entry name" value="Tscrpt_reg_AraC-type_HTH"/>
</dbReference>
<keyword evidence="1" id="KW-0805">Transcription regulation</keyword>
<evidence type="ECO:0000259" key="5">
    <source>
        <dbReference type="PROSITE" id="PS01124"/>
    </source>
</evidence>
<dbReference type="Pfam" id="PF02311">
    <property type="entry name" value="AraC_binding"/>
    <property type="match status" value="1"/>
</dbReference>
<dbReference type="Pfam" id="PF12833">
    <property type="entry name" value="HTH_18"/>
    <property type="match status" value="1"/>
</dbReference>
<keyword evidence="2" id="KW-0238">DNA-binding</keyword>
<organism evidence="6 7">
    <name type="scientific">Agathobaculum butyriciproducens</name>
    <dbReference type="NCBI Taxonomy" id="1628085"/>
    <lineage>
        <taxon>Bacteria</taxon>
        <taxon>Bacillati</taxon>
        <taxon>Bacillota</taxon>
        <taxon>Clostridia</taxon>
        <taxon>Eubacteriales</taxon>
        <taxon>Butyricicoccaceae</taxon>
        <taxon>Agathobaculum</taxon>
    </lineage>
</organism>
<dbReference type="PRINTS" id="PR00032">
    <property type="entry name" value="HTHARAC"/>
</dbReference>
<dbReference type="AlphaFoldDB" id="A0AAW4W1J8"/>
<evidence type="ECO:0000256" key="3">
    <source>
        <dbReference type="ARBA" id="ARBA00023163"/>
    </source>
</evidence>
<dbReference type="Proteomes" id="UP001298753">
    <property type="component" value="Unassembled WGS sequence"/>
</dbReference>
<evidence type="ECO:0000313" key="7">
    <source>
        <dbReference type="Proteomes" id="UP001298753"/>
    </source>
</evidence>
<dbReference type="InterPro" id="IPR018060">
    <property type="entry name" value="HTH_AraC"/>
</dbReference>
<dbReference type="PANTHER" id="PTHR43280:SF2">
    <property type="entry name" value="HTH-TYPE TRANSCRIPTIONAL REGULATOR EXSA"/>
    <property type="match status" value="1"/>
</dbReference>